<dbReference type="EMBL" id="LXQA010059856">
    <property type="protein sequence ID" value="MCI05821.1"/>
    <property type="molecule type" value="Genomic_DNA"/>
</dbReference>
<evidence type="ECO:0000313" key="3">
    <source>
        <dbReference type="Proteomes" id="UP000265520"/>
    </source>
</evidence>
<dbReference type="Pfam" id="PF08267">
    <property type="entry name" value="Meth_synt_1"/>
    <property type="match status" value="1"/>
</dbReference>
<evidence type="ECO:0000259" key="1">
    <source>
        <dbReference type="Pfam" id="PF08267"/>
    </source>
</evidence>
<organism evidence="2 3">
    <name type="scientific">Trifolium medium</name>
    <dbReference type="NCBI Taxonomy" id="97028"/>
    <lineage>
        <taxon>Eukaryota</taxon>
        <taxon>Viridiplantae</taxon>
        <taxon>Streptophyta</taxon>
        <taxon>Embryophyta</taxon>
        <taxon>Tracheophyta</taxon>
        <taxon>Spermatophyta</taxon>
        <taxon>Magnoliopsida</taxon>
        <taxon>eudicotyledons</taxon>
        <taxon>Gunneridae</taxon>
        <taxon>Pentapetalae</taxon>
        <taxon>rosids</taxon>
        <taxon>fabids</taxon>
        <taxon>Fabales</taxon>
        <taxon>Fabaceae</taxon>
        <taxon>Papilionoideae</taxon>
        <taxon>50 kb inversion clade</taxon>
        <taxon>NPAAA clade</taxon>
        <taxon>Hologalegina</taxon>
        <taxon>IRL clade</taxon>
        <taxon>Trifolieae</taxon>
        <taxon>Trifolium</taxon>
    </lineage>
</organism>
<evidence type="ECO:0000313" key="2">
    <source>
        <dbReference type="EMBL" id="MCI05821.1"/>
    </source>
</evidence>
<dbReference type="InterPro" id="IPR038071">
    <property type="entry name" value="UROD/MetE-like_sf"/>
</dbReference>
<dbReference type="SUPFAM" id="SSF51726">
    <property type="entry name" value="UROD/MetE-like"/>
    <property type="match status" value="1"/>
</dbReference>
<gene>
    <name evidence="2" type="ORF">A2U01_0026874</name>
</gene>
<dbReference type="GO" id="GO:0008270">
    <property type="term" value="F:zinc ion binding"/>
    <property type="evidence" value="ECO:0007669"/>
    <property type="project" value="InterPro"/>
</dbReference>
<dbReference type="PANTHER" id="PTHR30519">
    <property type="entry name" value="5-METHYLTETRAHYDROPTEROYLTRIGLUTAMATE--HOMOCYSTEINE METHYLTRANSFERASE"/>
    <property type="match status" value="1"/>
</dbReference>
<accession>A0A392P1A1</accession>
<dbReference type="GO" id="GO:0008652">
    <property type="term" value="P:amino acid biosynthetic process"/>
    <property type="evidence" value="ECO:0007669"/>
    <property type="project" value="InterPro"/>
</dbReference>
<proteinExistence type="predicted"/>
<dbReference type="AlphaFoldDB" id="A0A392P1A1"/>
<dbReference type="GO" id="GO:0003871">
    <property type="term" value="F:5-methyltetrahydropteroyltriglutamate-homocysteine S-methyltransferase activity"/>
    <property type="evidence" value="ECO:0007669"/>
    <property type="project" value="InterPro"/>
</dbReference>
<feature type="domain" description="Cobalamin-independent methionine synthase MetE N-terminal" evidence="1">
    <location>
        <begin position="4"/>
        <end position="92"/>
    </location>
</feature>
<name>A0A392P1A1_9FABA</name>
<dbReference type="InterPro" id="IPR013215">
    <property type="entry name" value="Cbl-indep_Met_Synth_N"/>
</dbReference>
<comment type="caution">
    <text evidence="2">The sequence shown here is derived from an EMBL/GenBank/DDBJ whole genome shotgun (WGS) entry which is preliminary data.</text>
</comment>
<feature type="non-terminal residue" evidence="2">
    <location>
        <position position="93"/>
    </location>
</feature>
<keyword evidence="3" id="KW-1185">Reference proteome</keyword>
<dbReference type="Proteomes" id="UP000265520">
    <property type="component" value="Unassembled WGS sequence"/>
</dbReference>
<protein>
    <submittedName>
        <fullName evidence="2">Methionine synthase</fullName>
    </submittedName>
</protein>
<sequence>MDFDVKFSYASHKAVDEYNEAKALGVNTVPVLVGPVSYLLLSKPAKGVEKSFSLLSLIDKILPVYKEVVAELKAAGATWIQFDEPTLVKDLDA</sequence>
<reference evidence="2 3" key="1">
    <citation type="journal article" date="2018" name="Front. Plant Sci.">
        <title>Red Clover (Trifolium pratense) and Zigzag Clover (T. medium) - A Picture of Genomic Similarities and Differences.</title>
        <authorList>
            <person name="Dluhosova J."/>
            <person name="Istvanek J."/>
            <person name="Nedelnik J."/>
            <person name="Repkova J."/>
        </authorList>
    </citation>
    <scope>NUCLEOTIDE SEQUENCE [LARGE SCALE GENOMIC DNA]</scope>
    <source>
        <strain evidence="3">cv. 10/8</strain>
        <tissue evidence="2">Leaf</tissue>
    </source>
</reference>
<dbReference type="Gene3D" id="3.20.20.210">
    <property type="match status" value="1"/>
</dbReference>